<evidence type="ECO:0000313" key="4">
    <source>
        <dbReference type="EMBL" id="TDC31439.1"/>
    </source>
</evidence>
<feature type="domain" description="HTH luxR-type" evidence="3">
    <location>
        <begin position="812"/>
        <end position="874"/>
    </location>
</feature>
<sequence length="874" mass="93493">MVSAELVGRGPESAELDRLVEAARSGRSAVLVLRGEPGVGKTALLEAMEARTSGCAFTRTAGVEAEMELAYAGLYPLCQPFLEHRDRLPAPLAEALGTAFGLVSGPTPDKFLIGLAVLNLFADAAADQPLVCVIDDAQWLDKMSERILAFVARRLNAESVVMVIAVRNGFDHGFTGLPELEIGGLDRADAQTLLETTVPGLMDSRVKDRIVAEAQGNPLALLELPHTETGRPNGSGRTALIEESFEQRLDALPTAARQLLTLAAAEPLGDPTLLWRAAERLGLGADAATAALESGLITFGTHIRFRHPLVRSTAYRTAAASDLQAAHLALAEVTDPDLDPARRAWHRAQAAPLPDEEVASELERSAAGVRERGGHFAAGAFLERAVELTLDPDLRAERLLAAATARSAGGALDTALGLLDQLQNGPPDELRSALAQRLRGQIQFDQGRNREAAATLLDAAGQLEPLKPDLAQSTQLAALTAAIWAAGRDSTGIVAEAANAVPSPIGSGAPELLHALAARFTRGYVAAAPGLAKAIATELRDHTDQPTGHLASGIIAIDLWDLESARRLVARQERLARQTGALLRLQFALDFGAALRCLSGELDEAARMVDEQRRIAVATGNQSVEYGGLLVTAFRGTEVTGTGAGVLVRYAQAVLNNGLGRYDLARDAAQWIFEQDIIGYGALIAGELGEAASRTGDSKLVESTLTWLSERATAVPTDWSRGIEARVRALRDADEAAYRVSIECLDRTSLQGEAARSRLLYGEWLRREGRRADARGELRTAYDALTALGLGAFAERARHELLATGETVRKRSVETVNDLTTQEAQIAGLARDGLTNPEIAAQLFLSPRTVEWHLRKTFAKLGITSRRQLRDTLR</sequence>
<dbReference type="Gene3D" id="1.10.10.10">
    <property type="entry name" value="Winged helix-like DNA-binding domain superfamily/Winged helix DNA-binding domain"/>
    <property type="match status" value="1"/>
</dbReference>
<dbReference type="InterPro" id="IPR000792">
    <property type="entry name" value="Tscrpt_reg_LuxR_C"/>
</dbReference>
<protein>
    <submittedName>
        <fullName evidence="4">LuxR family transcriptional regulator</fullName>
    </submittedName>
</protein>
<dbReference type="AlphaFoldDB" id="A0A4R4Q8S5"/>
<dbReference type="InterPro" id="IPR036388">
    <property type="entry name" value="WH-like_DNA-bd_sf"/>
</dbReference>
<reference evidence="4 5" key="1">
    <citation type="submission" date="2019-03" db="EMBL/GenBank/DDBJ databases">
        <title>Draft genome sequences of novel Actinobacteria.</title>
        <authorList>
            <person name="Sahin N."/>
            <person name="Ay H."/>
            <person name="Saygin H."/>
        </authorList>
    </citation>
    <scope>NUCLEOTIDE SEQUENCE [LARGE SCALE GENOMIC DNA]</scope>
    <source>
        <strain evidence="4 5">JCM 30547</strain>
    </source>
</reference>
<dbReference type="GO" id="GO:0006355">
    <property type="term" value="P:regulation of DNA-templated transcription"/>
    <property type="evidence" value="ECO:0007669"/>
    <property type="project" value="InterPro"/>
</dbReference>
<dbReference type="EMBL" id="SMKA01000033">
    <property type="protein sequence ID" value="TDC31439.1"/>
    <property type="molecule type" value="Genomic_DNA"/>
</dbReference>
<evidence type="ECO:0000313" key="5">
    <source>
        <dbReference type="Proteomes" id="UP000295075"/>
    </source>
</evidence>
<dbReference type="PROSITE" id="PS50043">
    <property type="entry name" value="HTH_LUXR_2"/>
    <property type="match status" value="1"/>
</dbReference>
<dbReference type="PANTHER" id="PTHR16305:SF35">
    <property type="entry name" value="TRANSCRIPTIONAL ACTIVATOR DOMAIN"/>
    <property type="match status" value="1"/>
</dbReference>
<dbReference type="PANTHER" id="PTHR16305">
    <property type="entry name" value="TESTICULAR SOLUBLE ADENYLYL CYCLASE"/>
    <property type="match status" value="1"/>
</dbReference>
<dbReference type="Pfam" id="PF13191">
    <property type="entry name" value="AAA_16"/>
    <property type="match status" value="1"/>
</dbReference>
<proteinExistence type="predicted"/>
<evidence type="ECO:0000259" key="3">
    <source>
        <dbReference type="PROSITE" id="PS50043"/>
    </source>
</evidence>
<evidence type="ECO:0000256" key="1">
    <source>
        <dbReference type="ARBA" id="ARBA00022741"/>
    </source>
</evidence>
<dbReference type="Proteomes" id="UP000295075">
    <property type="component" value="Unassembled WGS sequence"/>
</dbReference>
<dbReference type="SUPFAM" id="SSF46894">
    <property type="entry name" value="C-terminal effector domain of the bipartite response regulators"/>
    <property type="match status" value="1"/>
</dbReference>
<organism evidence="4 5">
    <name type="scientific">Kribbella albertanoniae</name>
    <dbReference type="NCBI Taxonomy" id="1266829"/>
    <lineage>
        <taxon>Bacteria</taxon>
        <taxon>Bacillati</taxon>
        <taxon>Actinomycetota</taxon>
        <taxon>Actinomycetes</taxon>
        <taxon>Propionibacteriales</taxon>
        <taxon>Kribbellaceae</taxon>
        <taxon>Kribbella</taxon>
    </lineage>
</organism>
<dbReference type="InterPro" id="IPR041664">
    <property type="entry name" value="AAA_16"/>
</dbReference>
<dbReference type="Gene3D" id="3.40.50.300">
    <property type="entry name" value="P-loop containing nucleotide triphosphate hydrolases"/>
    <property type="match status" value="1"/>
</dbReference>
<dbReference type="Pfam" id="PF00196">
    <property type="entry name" value="GerE"/>
    <property type="match status" value="1"/>
</dbReference>
<name>A0A4R4Q8S5_9ACTN</name>
<dbReference type="SMART" id="SM00421">
    <property type="entry name" value="HTH_LUXR"/>
    <property type="match status" value="1"/>
</dbReference>
<keyword evidence="2" id="KW-0067">ATP-binding</keyword>
<keyword evidence="1" id="KW-0547">Nucleotide-binding</keyword>
<evidence type="ECO:0000256" key="2">
    <source>
        <dbReference type="ARBA" id="ARBA00022840"/>
    </source>
</evidence>
<keyword evidence="5" id="KW-1185">Reference proteome</keyword>
<accession>A0A4R4Q8S5</accession>
<gene>
    <name evidence="4" type="ORF">E1261_10960</name>
</gene>
<dbReference type="GO" id="GO:0003677">
    <property type="term" value="F:DNA binding"/>
    <property type="evidence" value="ECO:0007669"/>
    <property type="project" value="InterPro"/>
</dbReference>
<dbReference type="OrthoDB" id="3202170at2"/>
<dbReference type="SUPFAM" id="SSF52540">
    <property type="entry name" value="P-loop containing nucleoside triphosphate hydrolases"/>
    <property type="match status" value="1"/>
</dbReference>
<dbReference type="GO" id="GO:0004016">
    <property type="term" value="F:adenylate cyclase activity"/>
    <property type="evidence" value="ECO:0007669"/>
    <property type="project" value="TreeGrafter"/>
</dbReference>
<dbReference type="GO" id="GO:0005737">
    <property type="term" value="C:cytoplasm"/>
    <property type="evidence" value="ECO:0007669"/>
    <property type="project" value="TreeGrafter"/>
</dbReference>
<dbReference type="GO" id="GO:0005524">
    <property type="term" value="F:ATP binding"/>
    <property type="evidence" value="ECO:0007669"/>
    <property type="project" value="UniProtKB-KW"/>
</dbReference>
<dbReference type="InterPro" id="IPR027417">
    <property type="entry name" value="P-loop_NTPase"/>
</dbReference>
<dbReference type="CDD" id="cd06170">
    <property type="entry name" value="LuxR_C_like"/>
    <property type="match status" value="1"/>
</dbReference>
<comment type="caution">
    <text evidence="4">The sequence shown here is derived from an EMBL/GenBank/DDBJ whole genome shotgun (WGS) entry which is preliminary data.</text>
</comment>
<dbReference type="InterPro" id="IPR016032">
    <property type="entry name" value="Sig_transdc_resp-reg_C-effctor"/>
</dbReference>
<dbReference type="PRINTS" id="PR00038">
    <property type="entry name" value="HTHLUXR"/>
</dbReference>
<dbReference type="RefSeq" id="WP_132405457.1">
    <property type="nucleotide sequence ID" value="NZ_SMKA01000033.1"/>
</dbReference>